<keyword evidence="1" id="KW-0812">Transmembrane</keyword>
<keyword evidence="3" id="KW-1185">Reference proteome</keyword>
<comment type="caution">
    <text evidence="2">The sequence shown here is derived from an EMBL/GenBank/DDBJ whole genome shotgun (WGS) entry which is preliminary data.</text>
</comment>
<evidence type="ECO:0000313" key="3">
    <source>
        <dbReference type="Proteomes" id="UP000544872"/>
    </source>
</evidence>
<reference evidence="2 3" key="1">
    <citation type="submission" date="2020-08" db="EMBL/GenBank/DDBJ databases">
        <title>Genomic Encyclopedia of Type Strains, Phase IV (KMG-IV): sequencing the most valuable type-strain genomes for metagenomic binning, comparative biology and taxonomic classification.</title>
        <authorList>
            <person name="Goeker M."/>
        </authorList>
    </citation>
    <scope>NUCLEOTIDE SEQUENCE [LARGE SCALE GENOMIC DNA]</scope>
    <source>
        <strain evidence="2 3">DSM 11590</strain>
    </source>
</reference>
<evidence type="ECO:0000256" key="1">
    <source>
        <dbReference type="SAM" id="Phobius"/>
    </source>
</evidence>
<keyword evidence="1" id="KW-1133">Transmembrane helix</keyword>
<gene>
    <name evidence="2" type="ORF">FHS48_002807</name>
</gene>
<evidence type="ECO:0000313" key="2">
    <source>
        <dbReference type="EMBL" id="MBB6211368.1"/>
    </source>
</evidence>
<proteinExistence type="predicted"/>
<dbReference type="EMBL" id="JACIIX010000011">
    <property type="protein sequence ID" value="MBB6211368.1"/>
    <property type="molecule type" value="Genomic_DNA"/>
</dbReference>
<keyword evidence="1" id="KW-0472">Membrane</keyword>
<feature type="transmembrane region" description="Helical" evidence="1">
    <location>
        <begin position="12"/>
        <end position="30"/>
    </location>
</feature>
<dbReference type="AlphaFoldDB" id="A0A7X0DMR5"/>
<protein>
    <submittedName>
        <fullName evidence="2">Uncharacterized protein</fullName>
    </submittedName>
</protein>
<dbReference type="Proteomes" id="UP000544872">
    <property type="component" value="Unassembled WGS sequence"/>
</dbReference>
<organism evidence="2 3">
    <name type="scientific">Novispirillum itersonii</name>
    <name type="common">Aquaspirillum itersonii</name>
    <dbReference type="NCBI Taxonomy" id="189"/>
    <lineage>
        <taxon>Bacteria</taxon>
        <taxon>Pseudomonadati</taxon>
        <taxon>Pseudomonadota</taxon>
        <taxon>Alphaproteobacteria</taxon>
        <taxon>Rhodospirillales</taxon>
        <taxon>Novispirillaceae</taxon>
        <taxon>Novispirillum</taxon>
    </lineage>
</organism>
<sequence length="33" mass="3517">MSGSNRFSGNDRLFMALTALVVLAPLPLASNRP</sequence>
<accession>A0A7X0DMR5</accession>
<name>A0A7X0DMR5_NOVIT</name>